<dbReference type="GO" id="GO:0008959">
    <property type="term" value="F:phosphate acetyltransferase activity"/>
    <property type="evidence" value="ECO:0007669"/>
    <property type="project" value="UniProtKB-EC"/>
</dbReference>
<dbReference type="InterPro" id="IPR002505">
    <property type="entry name" value="PTA_PTB"/>
</dbReference>
<evidence type="ECO:0000313" key="6">
    <source>
        <dbReference type="Proteomes" id="UP000035444"/>
    </source>
</evidence>
<accession>A0A0H2MF52</accession>
<evidence type="ECO:0000256" key="2">
    <source>
        <dbReference type="ARBA" id="ARBA00022679"/>
    </source>
</evidence>
<keyword evidence="6" id="KW-1185">Reference proteome</keyword>
<reference evidence="5 6" key="1">
    <citation type="submission" date="2015-03" db="EMBL/GenBank/DDBJ databases">
        <title>Genome Sequence of Kiloniella spongiae MEBiC09566, isolated from a marine sponge.</title>
        <authorList>
            <person name="Shao Z."/>
            <person name="Wang L."/>
            <person name="Li X."/>
        </authorList>
    </citation>
    <scope>NUCLEOTIDE SEQUENCE [LARGE SCALE GENOMIC DNA]</scope>
    <source>
        <strain evidence="5 6">MEBiC09566</strain>
    </source>
</reference>
<evidence type="ECO:0000256" key="1">
    <source>
        <dbReference type="ARBA" id="ARBA00005656"/>
    </source>
</evidence>
<dbReference type="PIRSF" id="PIRSF000428">
    <property type="entry name" value="P_Ac_trans"/>
    <property type="match status" value="1"/>
</dbReference>
<dbReference type="Pfam" id="PF01515">
    <property type="entry name" value="PTA_PTB"/>
    <property type="match status" value="1"/>
</dbReference>
<dbReference type="STRING" id="1489064.WH96_08425"/>
<comment type="caution">
    <text evidence="5">The sequence shown here is derived from an EMBL/GenBank/DDBJ whole genome shotgun (WGS) entry which is preliminary data.</text>
</comment>
<dbReference type="PANTHER" id="PTHR43356:SF2">
    <property type="entry name" value="PHOSPHATE ACETYLTRANSFERASE"/>
    <property type="match status" value="1"/>
</dbReference>
<comment type="similarity">
    <text evidence="1">Belongs to the phosphate acetyltransferase and butyryltransferase family.</text>
</comment>
<feature type="domain" description="Phosphate acetyl/butaryl transferase" evidence="4">
    <location>
        <begin position="83"/>
        <end position="298"/>
    </location>
</feature>
<dbReference type="PATRIC" id="fig|1489064.4.peg.2951"/>
<dbReference type="Proteomes" id="UP000035444">
    <property type="component" value="Unassembled WGS sequence"/>
</dbReference>
<dbReference type="SUPFAM" id="SSF53659">
    <property type="entry name" value="Isocitrate/Isopropylmalate dehydrogenase-like"/>
    <property type="match status" value="1"/>
</dbReference>
<evidence type="ECO:0000256" key="3">
    <source>
        <dbReference type="ARBA" id="ARBA00023315"/>
    </source>
</evidence>
<name>A0A0H2MF52_9PROT</name>
<dbReference type="PANTHER" id="PTHR43356">
    <property type="entry name" value="PHOSPHATE ACETYLTRANSFERASE"/>
    <property type="match status" value="1"/>
</dbReference>
<organism evidence="5 6">
    <name type="scientific">Kiloniella spongiae</name>
    <dbReference type="NCBI Taxonomy" id="1489064"/>
    <lineage>
        <taxon>Bacteria</taxon>
        <taxon>Pseudomonadati</taxon>
        <taxon>Pseudomonadota</taxon>
        <taxon>Alphaproteobacteria</taxon>
        <taxon>Rhodospirillales</taxon>
        <taxon>Kiloniellaceae</taxon>
        <taxon>Kiloniella</taxon>
    </lineage>
</organism>
<sequence length="305" mass="32303">MLSQQPIECPNALLHNAAQYAPARTAIVNATSAIAIESAYLAQKAGLVEPVLVGDKAIISQLSKDMGWDLSKIEIHHAADEEDAAQKSVHLARTGKVNAIMKGQIHTDIFMKAIVNRDTGLRTGRRLSHAFYMSVPGSDRTMIITDAAVNIAPDLKTKQAIIQNSVEMMHALGNKKPKVAILSATEEVNPQMPSSTDAATLTEWAKDEILDAFVFGPMALDNAISPEAARIKGIDNPVAGKADILVVPNIETGNAMFKQLVYCDSACAAGIVLGASVPIVLTSRADPPAARLASMALAAIVAHIT</sequence>
<gene>
    <name evidence="5" type="ORF">WH96_08425</name>
</gene>
<dbReference type="InterPro" id="IPR012147">
    <property type="entry name" value="P_Ac_Bu_trans"/>
</dbReference>
<dbReference type="InterPro" id="IPR050500">
    <property type="entry name" value="Phos_Acetyltrans/Butyryltrans"/>
</dbReference>
<dbReference type="RefSeq" id="WP_047763723.1">
    <property type="nucleotide sequence ID" value="NZ_LAQL01000005.1"/>
</dbReference>
<dbReference type="AlphaFoldDB" id="A0A0H2MF52"/>
<dbReference type="NCBIfam" id="NF006045">
    <property type="entry name" value="PRK08190.1"/>
    <property type="match status" value="1"/>
</dbReference>
<keyword evidence="3 5" id="KW-0012">Acyltransferase</keyword>
<keyword evidence="2 5" id="KW-0808">Transferase</keyword>
<evidence type="ECO:0000259" key="4">
    <source>
        <dbReference type="Pfam" id="PF01515"/>
    </source>
</evidence>
<protein>
    <submittedName>
        <fullName evidence="5">Phosphate acetyltransferase</fullName>
        <ecNumber evidence="5">2.3.1.8</ecNumber>
    </submittedName>
</protein>
<proteinExistence type="inferred from homology"/>
<dbReference type="Gene3D" id="3.40.718.10">
    <property type="entry name" value="Isopropylmalate Dehydrogenase"/>
    <property type="match status" value="1"/>
</dbReference>
<dbReference type="EC" id="2.3.1.8" evidence="5"/>
<dbReference type="EMBL" id="LAQL01000005">
    <property type="protein sequence ID" value="KLN61174.1"/>
    <property type="molecule type" value="Genomic_DNA"/>
</dbReference>
<evidence type="ECO:0000313" key="5">
    <source>
        <dbReference type="EMBL" id="KLN61174.1"/>
    </source>
</evidence>
<dbReference type="OrthoDB" id="9800237at2"/>